<reference evidence="3" key="1">
    <citation type="journal article" date="2019" name="Int. J. Syst. Evol. Microbiol.">
        <title>The Global Catalogue of Microorganisms (GCM) 10K type strain sequencing project: providing services to taxonomists for standard genome sequencing and annotation.</title>
        <authorList>
            <consortium name="The Broad Institute Genomics Platform"/>
            <consortium name="The Broad Institute Genome Sequencing Center for Infectious Disease"/>
            <person name="Wu L."/>
            <person name="Ma J."/>
        </authorList>
    </citation>
    <scope>NUCLEOTIDE SEQUENCE [LARGE SCALE GENOMIC DNA]</scope>
    <source>
        <strain evidence="3">NBRC 108730</strain>
    </source>
</reference>
<accession>A0ABQ6JM31</accession>
<evidence type="ECO:0000313" key="3">
    <source>
        <dbReference type="Proteomes" id="UP001157017"/>
    </source>
</evidence>
<protein>
    <submittedName>
        <fullName evidence="2">Uncharacterized protein</fullName>
    </submittedName>
</protein>
<sequence length="132" mass="14052">MPAAVAGEGVRRPGELSSADRLGVGEAEVDVPLPGRSQVGHRVVRLRRIGLRAHVGRHHVLGDRVDQAVLVAEQAVDRRRLHSCGLRDAAGGDGSHPALAQQQHRGLDHGLADVVTRRRGHGPTITAPCCRC</sequence>
<comment type="caution">
    <text evidence="2">The sequence shown here is derived from an EMBL/GenBank/DDBJ whole genome shotgun (WGS) entry which is preliminary data.</text>
</comment>
<dbReference type="EMBL" id="BSUZ01000001">
    <property type="protein sequence ID" value="GMA87816.1"/>
    <property type="molecule type" value="Genomic_DNA"/>
</dbReference>
<keyword evidence="3" id="KW-1185">Reference proteome</keyword>
<name>A0ABQ6JM31_9ACTN</name>
<proteinExistence type="predicted"/>
<evidence type="ECO:0000313" key="2">
    <source>
        <dbReference type="EMBL" id="GMA87816.1"/>
    </source>
</evidence>
<dbReference type="Proteomes" id="UP001157017">
    <property type="component" value="Unassembled WGS sequence"/>
</dbReference>
<feature type="region of interest" description="Disordered" evidence="1">
    <location>
        <begin position="1"/>
        <end position="21"/>
    </location>
</feature>
<organism evidence="2 3">
    <name type="scientific">Angustibacter aerolatus</name>
    <dbReference type="NCBI Taxonomy" id="1162965"/>
    <lineage>
        <taxon>Bacteria</taxon>
        <taxon>Bacillati</taxon>
        <taxon>Actinomycetota</taxon>
        <taxon>Actinomycetes</taxon>
        <taxon>Kineosporiales</taxon>
        <taxon>Kineosporiaceae</taxon>
    </lineage>
</organism>
<gene>
    <name evidence="2" type="ORF">GCM10025868_30660</name>
</gene>
<evidence type="ECO:0000256" key="1">
    <source>
        <dbReference type="SAM" id="MobiDB-lite"/>
    </source>
</evidence>